<evidence type="ECO:0000256" key="3">
    <source>
        <dbReference type="ARBA" id="ARBA00022722"/>
    </source>
</evidence>
<keyword evidence="6" id="KW-0694">RNA-binding</keyword>
<evidence type="ECO:0000256" key="1">
    <source>
        <dbReference type="ARBA" id="ARBA00006620"/>
    </source>
</evidence>
<evidence type="ECO:0000256" key="6">
    <source>
        <dbReference type="ARBA" id="ARBA00022884"/>
    </source>
</evidence>
<keyword evidence="4" id="KW-0255">Endonuclease</keyword>
<keyword evidence="7" id="KW-0346">Stress response</keyword>
<evidence type="ECO:0000256" key="7">
    <source>
        <dbReference type="ARBA" id="ARBA00023016"/>
    </source>
</evidence>
<sequence>MNGKELIKILKKNGWIVDRISGSHNIMIKEGERSIPIPVHGKKDLPKGLVSAILKQANIQ</sequence>
<keyword evidence="2" id="KW-1277">Toxin-antitoxin system</keyword>
<name>A0ABV6Z557_UNCC1</name>
<evidence type="ECO:0000313" key="9">
    <source>
        <dbReference type="Proteomes" id="UP001594351"/>
    </source>
</evidence>
<dbReference type="SUPFAM" id="SSF54786">
    <property type="entry name" value="YcfA/nrd intein domain"/>
    <property type="match status" value="1"/>
</dbReference>
<dbReference type="Gene3D" id="3.30.920.30">
    <property type="entry name" value="Hypothetical protein"/>
    <property type="match status" value="1"/>
</dbReference>
<organism evidence="8 9">
    <name type="scientific">candidate division CSSED10-310 bacterium</name>
    <dbReference type="NCBI Taxonomy" id="2855610"/>
    <lineage>
        <taxon>Bacteria</taxon>
        <taxon>Bacteria division CSSED10-310</taxon>
    </lineage>
</organism>
<keyword evidence="5" id="KW-0378">Hydrolase</keyword>
<keyword evidence="3" id="KW-0540">Nuclease</keyword>
<keyword evidence="9" id="KW-1185">Reference proteome</keyword>
<comment type="caution">
    <text evidence="8">The sequence shown here is derived from an EMBL/GenBank/DDBJ whole genome shotgun (WGS) entry which is preliminary data.</text>
</comment>
<proteinExistence type="inferred from homology"/>
<dbReference type="Pfam" id="PF07927">
    <property type="entry name" value="HicA_toxin"/>
    <property type="match status" value="1"/>
</dbReference>
<accession>A0ABV6Z557</accession>
<dbReference type="EMBL" id="JBHPBY010000540">
    <property type="protein sequence ID" value="MFC1853584.1"/>
    <property type="molecule type" value="Genomic_DNA"/>
</dbReference>
<gene>
    <name evidence="8" type="ORF">ACFL27_25635</name>
</gene>
<evidence type="ECO:0000256" key="2">
    <source>
        <dbReference type="ARBA" id="ARBA00022649"/>
    </source>
</evidence>
<evidence type="ECO:0000256" key="5">
    <source>
        <dbReference type="ARBA" id="ARBA00022801"/>
    </source>
</evidence>
<evidence type="ECO:0000256" key="4">
    <source>
        <dbReference type="ARBA" id="ARBA00022759"/>
    </source>
</evidence>
<comment type="similarity">
    <text evidence="1">Belongs to the HicA mRNA interferase family.</text>
</comment>
<reference evidence="8 9" key="1">
    <citation type="submission" date="2024-09" db="EMBL/GenBank/DDBJ databases">
        <title>Laminarin stimulates single cell rates of sulfate reduction while oxygen inhibits transcriptomic activity in coastal marine sediment.</title>
        <authorList>
            <person name="Lindsay M."/>
            <person name="Orcutt B."/>
            <person name="Emerson D."/>
            <person name="Stepanauskas R."/>
            <person name="D'Angelo T."/>
        </authorList>
    </citation>
    <scope>NUCLEOTIDE SEQUENCE [LARGE SCALE GENOMIC DNA]</scope>
    <source>
        <strain evidence="8">SAG AM-311-K15</strain>
    </source>
</reference>
<dbReference type="Proteomes" id="UP001594351">
    <property type="component" value="Unassembled WGS sequence"/>
</dbReference>
<dbReference type="InterPro" id="IPR038570">
    <property type="entry name" value="HicA_sf"/>
</dbReference>
<dbReference type="PANTHER" id="PTHR34873">
    <property type="entry name" value="SSR1766 PROTEIN"/>
    <property type="match status" value="1"/>
</dbReference>
<dbReference type="InterPro" id="IPR012933">
    <property type="entry name" value="HicA_mRNA_interferase"/>
</dbReference>
<protein>
    <submittedName>
        <fullName evidence="8">Type II toxin-antitoxin system HicA family toxin</fullName>
    </submittedName>
</protein>
<evidence type="ECO:0000313" key="8">
    <source>
        <dbReference type="EMBL" id="MFC1853584.1"/>
    </source>
</evidence>
<dbReference type="PANTHER" id="PTHR34873:SF3">
    <property type="entry name" value="ADDICTION MODULE TOXIN, HICA FAMILY"/>
    <property type="match status" value="1"/>
</dbReference>